<proteinExistence type="predicted"/>
<dbReference type="Gene3D" id="6.10.140.1990">
    <property type="match status" value="1"/>
</dbReference>
<evidence type="ECO:0000313" key="6">
    <source>
        <dbReference type="Proteomes" id="UP000664265"/>
    </source>
</evidence>
<keyword evidence="2 3" id="KW-0175">Coiled coil</keyword>
<evidence type="ECO:0000259" key="4">
    <source>
        <dbReference type="Pfam" id="PF25973"/>
    </source>
</evidence>
<dbReference type="Gene3D" id="2.40.50.100">
    <property type="match status" value="1"/>
</dbReference>
<dbReference type="Gene3D" id="2.40.30.170">
    <property type="match status" value="1"/>
</dbReference>
<evidence type="ECO:0000256" key="3">
    <source>
        <dbReference type="SAM" id="Coils"/>
    </source>
</evidence>
<reference evidence="5 6" key="1">
    <citation type="submission" date="2021-01" db="EMBL/GenBank/DDBJ databases">
        <title>Prevotella A2931 sp. nov.</title>
        <authorList>
            <person name="Buhl M."/>
            <person name="Oberhettinger P."/>
        </authorList>
    </citation>
    <scope>NUCLEOTIDE SEQUENCE [LARGE SCALE GENOMIC DNA]</scope>
    <source>
        <strain evidence="5 6">A2931</strain>
    </source>
</reference>
<dbReference type="InterPro" id="IPR058647">
    <property type="entry name" value="BSH_CzcB-like"/>
</dbReference>
<evidence type="ECO:0000313" key="5">
    <source>
        <dbReference type="EMBL" id="MBO1363536.1"/>
    </source>
</evidence>
<accession>A0ABS3M5U0</accession>
<dbReference type="Proteomes" id="UP000664265">
    <property type="component" value="Unassembled WGS sequence"/>
</dbReference>
<gene>
    <name evidence="5" type="ORF">JHU38_07090</name>
</gene>
<dbReference type="InterPro" id="IPR030190">
    <property type="entry name" value="MacA_alpha-hairpin_sf"/>
</dbReference>
<keyword evidence="6" id="KW-1185">Reference proteome</keyword>
<dbReference type="PANTHER" id="PTHR32347">
    <property type="entry name" value="EFFLUX SYSTEM COMPONENT YKNX-RELATED"/>
    <property type="match status" value="1"/>
</dbReference>
<organism evidence="5 6">
    <name type="scientific">Prevotella illustrans</name>
    <dbReference type="NCBI Taxonomy" id="2800387"/>
    <lineage>
        <taxon>Bacteria</taxon>
        <taxon>Pseudomonadati</taxon>
        <taxon>Bacteroidota</taxon>
        <taxon>Bacteroidia</taxon>
        <taxon>Bacteroidales</taxon>
        <taxon>Prevotellaceae</taxon>
        <taxon>Prevotella</taxon>
    </lineage>
</organism>
<dbReference type="RefSeq" id="WP_107582096.1">
    <property type="nucleotide sequence ID" value="NZ_JAERMS010000019.1"/>
</dbReference>
<evidence type="ECO:0000256" key="2">
    <source>
        <dbReference type="ARBA" id="ARBA00023054"/>
    </source>
</evidence>
<feature type="domain" description="CzcB-like barrel-sandwich hybrid" evidence="4">
    <location>
        <begin position="35"/>
        <end position="221"/>
    </location>
</feature>
<comment type="caution">
    <text evidence="5">The sequence shown here is derived from an EMBL/GenBank/DDBJ whole genome shotgun (WGS) entry which is preliminary data.</text>
</comment>
<comment type="subcellular location">
    <subcellularLocation>
        <location evidence="1">Cell envelope</location>
    </subcellularLocation>
</comment>
<sequence length="310" mass="34971">MKKIFLLTSIAFVMIACRNSGKEYDATGTFEATEVIVSAKASGELKTFTVNEGENVKRNRIVGSIDSYQLRQKQDELTAAGQQLDANAAATGSRQLDLRKQLASIAQQIANARHEQKRFAELVKDGAVPHKQLDDINNQLKVLQRQLDATRDQIRSNNRSLDEQTRAIKAQRQGVEAQKRQLNDQINNTKILSPITGTVLEKYVEQGEFVVVGKPLFKVANSNQMYIRAYVTSIQLKNIKIGQKVKVMADYGDNRKKQYDGTVTWISSRSEFTPKTILTNDERADLVYAVKVQFKNDDYVKIGMYGEVKF</sequence>
<dbReference type="PROSITE" id="PS51257">
    <property type="entry name" value="PROKAR_LIPOPROTEIN"/>
    <property type="match status" value="1"/>
</dbReference>
<dbReference type="InterPro" id="IPR050465">
    <property type="entry name" value="UPF0194_transport"/>
</dbReference>
<dbReference type="PANTHER" id="PTHR32347:SF23">
    <property type="entry name" value="BLL5650 PROTEIN"/>
    <property type="match status" value="1"/>
</dbReference>
<name>A0ABS3M5U0_9BACT</name>
<dbReference type="EMBL" id="JAERMS010000019">
    <property type="protein sequence ID" value="MBO1363536.1"/>
    <property type="molecule type" value="Genomic_DNA"/>
</dbReference>
<evidence type="ECO:0000256" key="1">
    <source>
        <dbReference type="ARBA" id="ARBA00004196"/>
    </source>
</evidence>
<dbReference type="Pfam" id="PF25973">
    <property type="entry name" value="BSH_CzcB"/>
    <property type="match status" value="1"/>
</dbReference>
<protein>
    <submittedName>
        <fullName evidence="5">HlyD family efflux transporter periplasmic adaptor subunit</fullName>
    </submittedName>
</protein>
<feature type="coiled-coil region" evidence="3">
    <location>
        <begin position="133"/>
        <end position="192"/>
    </location>
</feature>
<dbReference type="SUPFAM" id="SSF111369">
    <property type="entry name" value="HlyD-like secretion proteins"/>
    <property type="match status" value="1"/>
</dbReference>